<keyword evidence="1" id="KW-0479">Metal-binding</keyword>
<dbReference type="Proteomes" id="UP000319353">
    <property type="component" value="Unassembled WGS sequence"/>
</dbReference>
<organism evidence="3 4">
    <name type="scientific">Candidatus Segetimicrobium genomatis</name>
    <dbReference type="NCBI Taxonomy" id="2569760"/>
    <lineage>
        <taxon>Bacteria</taxon>
        <taxon>Bacillati</taxon>
        <taxon>Candidatus Sysuimicrobiota</taxon>
        <taxon>Candidatus Sysuimicrobiia</taxon>
        <taxon>Candidatus Sysuimicrobiales</taxon>
        <taxon>Candidatus Segetimicrobiaceae</taxon>
        <taxon>Candidatus Segetimicrobium</taxon>
    </lineage>
</organism>
<keyword evidence="2" id="KW-0408">Iron</keyword>
<dbReference type="EMBL" id="VBAL01000202">
    <property type="protein sequence ID" value="TMI97645.1"/>
    <property type="molecule type" value="Genomic_DNA"/>
</dbReference>
<keyword evidence="3" id="KW-0223">Dioxygenase</keyword>
<dbReference type="SUPFAM" id="SSF51197">
    <property type="entry name" value="Clavaminate synthase-like"/>
    <property type="match status" value="1"/>
</dbReference>
<reference evidence="3 4" key="1">
    <citation type="journal article" date="2019" name="Nat. Microbiol.">
        <title>Mediterranean grassland soil C-N compound turnover is dependent on rainfall and depth, and is mediated by genomically divergent microorganisms.</title>
        <authorList>
            <person name="Diamond S."/>
            <person name="Andeer P.F."/>
            <person name="Li Z."/>
            <person name="Crits-Christoph A."/>
            <person name="Burstein D."/>
            <person name="Anantharaman K."/>
            <person name="Lane K.R."/>
            <person name="Thomas B.C."/>
            <person name="Pan C."/>
            <person name="Northen T.R."/>
            <person name="Banfield J.F."/>
        </authorList>
    </citation>
    <scope>NUCLEOTIDE SEQUENCE [LARGE SCALE GENOMIC DNA]</scope>
    <source>
        <strain evidence="3">NP_4</strain>
    </source>
</reference>
<gene>
    <name evidence="3" type="ORF">E6H01_13080</name>
</gene>
<dbReference type="GO" id="GO:0016706">
    <property type="term" value="F:2-oxoglutarate-dependent dioxygenase activity"/>
    <property type="evidence" value="ECO:0007669"/>
    <property type="project" value="UniProtKB-ARBA"/>
</dbReference>
<dbReference type="InterPro" id="IPR008775">
    <property type="entry name" value="Phytyl_CoA_dOase-like"/>
</dbReference>
<dbReference type="Pfam" id="PF05721">
    <property type="entry name" value="PhyH"/>
    <property type="match status" value="1"/>
</dbReference>
<evidence type="ECO:0000313" key="4">
    <source>
        <dbReference type="Proteomes" id="UP000319353"/>
    </source>
</evidence>
<dbReference type="PANTHER" id="PTHR20883">
    <property type="entry name" value="PHYTANOYL-COA DIOXYGENASE DOMAIN CONTAINING 1"/>
    <property type="match status" value="1"/>
</dbReference>
<protein>
    <submittedName>
        <fullName evidence="3">Phytanoyl-CoA dioxygenase family protein</fullName>
    </submittedName>
</protein>
<accession>A0A537KPI2</accession>
<proteinExistence type="predicted"/>
<dbReference type="AlphaFoldDB" id="A0A537KPI2"/>
<evidence type="ECO:0000256" key="2">
    <source>
        <dbReference type="ARBA" id="ARBA00023004"/>
    </source>
</evidence>
<feature type="non-terminal residue" evidence="3">
    <location>
        <position position="203"/>
    </location>
</feature>
<dbReference type="Gene3D" id="2.60.120.620">
    <property type="entry name" value="q2cbj1_9rhob like domain"/>
    <property type="match status" value="1"/>
</dbReference>
<evidence type="ECO:0000256" key="1">
    <source>
        <dbReference type="ARBA" id="ARBA00022723"/>
    </source>
</evidence>
<sequence length="203" mass="22111">MRAVAVLEELGIVEIPDVLTGEQCADLAIAVDGADARRAGSRNLLDLPSCRELAATFKAHSEIGRLFPAGSVAVQCTLFDKSPDKNWLVALHQDLSIPVLERIPHRDCTGWSEKEGVVYVQPPVAVLESLVAVRAHLDDCGTENGPLRVVPRSHRHGRLSADVTKALREQYGEVECTCPRGGVVVMRPLLLHSSSRARTPSRR</sequence>
<evidence type="ECO:0000313" key="3">
    <source>
        <dbReference type="EMBL" id="TMI97645.1"/>
    </source>
</evidence>
<name>A0A537KPI2_9BACT</name>
<comment type="caution">
    <text evidence="3">The sequence shown here is derived from an EMBL/GenBank/DDBJ whole genome shotgun (WGS) entry which is preliminary data.</text>
</comment>
<keyword evidence="3" id="KW-0560">Oxidoreductase</keyword>
<dbReference type="GO" id="GO:0005506">
    <property type="term" value="F:iron ion binding"/>
    <property type="evidence" value="ECO:0007669"/>
    <property type="project" value="UniProtKB-ARBA"/>
</dbReference>
<dbReference type="PANTHER" id="PTHR20883:SF15">
    <property type="entry name" value="PHYTANOYL-COA DIOXYGENASE DOMAIN-CONTAINING PROTEIN 1"/>
    <property type="match status" value="1"/>
</dbReference>